<dbReference type="InterPro" id="IPR016035">
    <property type="entry name" value="Acyl_Trfase/lysoPLipase"/>
</dbReference>
<dbReference type="PROSITE" id="PS51635">
    <property type="entry name" value="PNPLA"/>
    <property type="match status" value="1"/>
</dbReference>
<dbReference type="Pfam" id="PF01425">
    <property type="entry name" value="Amidase"/>
    <property type="match status" value="2"/>
</dbReference>
<dbReference type="InterPro" id="IPR023631">
    <property type="entry name" value="Amidase_dom"/>
</dbReference>
<name>A0AA35W2P7_GEOBA</name>
<dbReference type="GO" id="GO:0016787">
    <property type="term" value="F:hydrolase activity"/>
    <property type="evidence" value="ECO:0007669"/>
    <property type="project" value="UniProtKB-UniRule"/>
</dbReference>
<dbReference type="InterPro" id="IPR013784">
    <property type="entry name" value="Carb-bd-like_fold"/>
</dbReference>
<dbReference type="EMBL" id="CASHTH010000339">
    <property type="protein sequence ID" value="CAI7997956.1"/>
    <property type="molecule type" value="Genomic_DNA"/>
</dbReference>
<dbReference type="SUPFAM" id="SSF75304">
    <property type="entry name" value="Amidase signature (AS) enzymes"/>
    <property type="match status" value="1"/>
</dbReference>
<dbReference type="Pfam" id="PF01734">
    <property type="entry name" value="Patatin"/>
    <property type="match status" value="1"/>
</dbReference>
<dbReference type="Gene3D" id="3.40.1090.10">
    <property type="entry name" value="Cytosolic phospholipase A2 catalytic domain"/>
    <property type="match status" value="1"/>
</dbReference>
<organism evidence="5 6">
    <name type="scientific">Geodia barretti</name>
    <name type="common">Barrett's horny sponge</name>
    <dbReference type="NCBI Taxonomy" id="519541"/>
    <lineage>
        <taxon>Eukaryota</taxon>
        <taxon>Metazoa</taxon>
        <taxon>Porifera</taxon>
        <taxon>Demospongiae</taxon>
        <taxon>Heteroscleromorpha</taxon>
        <taxon>Tetractinellida</taxon>
        <taxon>Astrophorina</taxon>
        <taxon>Geodiidae</taxon>
        <taxon>Geodia</taxon>
    </lineage>
</organism>
<keyword evidence="1 2" id="KW-0443">Lipid metabolism</keyword>
<feature type="short sequence motif" description="GXSXG" evidence="2">
    <location>
        <begin position="1297"/>
        <end position="1301"/>
    </location>
</feature>
<dbReference type="SUPFAM" id="SSF52151">
    <property type="entry name" value="FabD/lysophospholipase-like"/>
    <property type="match status" value="1"/>
</dbReference>
<dbReference type="GO" id="GO:0016042">
    <property type="term" value="P:lipid catabolic process"/>
    <property type="evidence" value="ECO:0007669"/>
    <property type="project" value="UniProtKB-UniRule"/>
</dbReference>
<feature type="active site" description="Nucleophile" evidence="2">
    <location>
        <position position="1299"/>
    </location>
</feature>
<evidence type="ECO:0000256" key="1">
    <source>
        <dbReference type="ARBA" id="ARBA00023098"/>
    </source>
</evidence>
<dbReference type="Gene3D" id="3.90.1300.10">
    <property type="entry name" value="Amidase signature (AS) domain"/>
    <property type="match status" value="2"/>
</dbReference>
<sequence>MPPPAPSSSDLCDCTARELAALVRRRQVSAREVTTAHLRRIEQVNPGLNAIVTLLPERALAEADATDAALAHGQNPGPLCGLPVAHKDLFVTAGIRTTFGSLAFEHHVPDETALIVERERRAGAITLGKTNTPEFGAGSQTFNAVFGATRNPWQRSGRIAPQPGQLLQRGRIPLVSRSCPPLAQRGALVPFDIHGPMARTVADVALVFDAIAGPDARAPLSLGITPGTTAGRLERDFSGTRIGWTADLGTLPVEPAVTAVFSSRRATFEDLGCITDDDWPDLSGADEVFTTWRAWFYDLAFGAVLDRHRPLLKDTVVWNIEAGRELGGAHIAAAERARAALYDRVRRFLETHEFLVLPVAQVAPFPVELPYVTAINGQPLPTYLDWMKSCCQISVTGLPAISVPGGFTAAGLPVGIQIVGRPYDDLGVLQLAHAFDAGHRLLATAPPDPAGALIPDRPGVAASLPGRRTGIGCREVIQRSRCAARIRMSDVPGARGTEATMSTRLNRAFGVAGVAVLLAAGLAWVGAGAGAQVALDADDIGGVVRGANGPEAGVWVIAETDELDTRFRKIVVTDDAGRYTLPDLPPARYDVWVRGYGLTDSAPVTARPGATVDLQAVVAATPREAAAVYPANYWYSLVEVPPESAFPGTGENGNGISPGMRTQAAWIDGLKQGCQLCHQLGNQTTREILNPGDFDSTEAAWAHRVRVGQRGSRMNGGLRRFGADRAVAMYADWTDRIMAGEVPEAPPRPQGQERNVVLTMWEWGGETGYVHDEIATDKRNPQVNAGGPVYGVEFANDKLVWVDPRTNAARAIQIPVRDTPGEGDFRSYIDRENLEPSLYWGDELIWDNPGNPHNPMMDGQGRIWMTHQIRGPGNPAWCQEGSDNRFAQHYPLSRAARHVAYYDPADDDVTLIDTCFNTHHLQFGYEDSERLYLSSVGPVIGWLDVDLFEETGDAQAAQGWCPVIVDTNGDGRISDWVGRGDALDPTRDKEMGAGWYGIVPDPTERSVVWAASGGVPGQIVRLDWATTRPKPASPRVFPPRHRHHDRRHRLDRALGQRPLASFDRSKCDVLNGPTATGQHCPQGWSLYATPGPQMKGVTSHGSADFHYYNWVDQHNTLGLGENVPIATGSTSDSLLAFLPDTEDYVILRVPYPLGFYSRGMDGTYRRPGRRLEGARGLGRLRHQRGLALGRRQGHAGEPGEIPDSPRSPRALEVCHPTGDIAEHGPKGRALPGRVVVHGLAAFGLTMSSAAAADPTAHVAGDLALVLVGGGARAAYQVGFLHALIKQHPDLQFPIITGTSAGAINAAYLAAQSGPLTAAIDGLAQLWRQQRVDHVFRVDNRSLVNHVLRWGMKLVSGGGSLAPQVEGFLDTAPLRQFLHDCFTPADSGEIPGIARNIAACRLRALAITTTRYDSGQSVIWVQGADIEDWERPNRHGRKARITVEHIMASAALPLFFPAVRLDDGCSSARCCWTISIGTSGTLRRLNRLVRRLPPGQREGLRPVELVVIRPSRDLGDLTREFEPRLPRLFRHLTRSLGSREMASQDLLSLLMFQEDYIDRLLAIGAADAARDADRVAALLAGTHEP</sequence>
<comment type="caution">
    <text evidence="2">Lacks conserved residue(s) required for the propagation of feature annotation.</text>
</comment>
<dbReference type="InterPro" id="IPR000120">
    <property type="entry name" value="Amidase"/>
</dbReference>
<dbReference type="Proteomes" id="UP001174909">
    <property type="component" value="Unassembled WGS sequence"/>
</dbReference>
<evidence type="ECO:0000259" key="4">
    <source>
        <dbReference type="PROSITE" id="PS51635"/>
    </source>
</evidence>
<gene>
    <name evidence="5" type="ORF">GBAR_LOCUS2289</name>
</gene>
<feature type="region of interest" description="Disordered" evidence="3">
    <location>
        <begin position="1189"/>
        <end position="1208"/>
    </location>
</feature>
<keyword evidence="6" id="KW-1185">Reference proteome</keyword>
<dbReference type="PANTHER" id="PTHR11895:SF76">
    <property type="entry name" value="INDOLEACETAMIDE HYDROLASE"/>
    <property type="match status" value="1"/>
</dbReference>
<comment type="caution">
    <text evidence="5">The sequence shown here is derived from an EMBL/GenBank/DDBJ whole genome shotgun (WGS) entry which is preliminary data.</text>
</comment>
<dbReference type="PANTHER" id="PTHR11895">
    <property type="entry name" value="TRANSAMIDASE"/>
    <property type="match status" value="1"/>
</dbReference>
<dbReference type="SUPFAM" id="SSF49452">
    <property type="entry name" value="Starch-binding domain-like"/>
    <property type="match status" value="1"/>
</dbReference>
<evidence type="ECO:0000313" key="6">
    <source>
        <dbReference type="Proteomes" id="UP001174909"/>
    </source>
</evidence>
<keyword evidence="2" id="KW-0378">Hydrolase</keyword>
<proteinExistence type="predicted"/>
<dbReference type="GO" id="GO:0030246">
    <property type="term" value="F:carbohydrate binding"/>
    <property type="evidence" value="ECO:0007669"/>
    <property type="project" value="InterPro"/>
</dbReference>
<protein>
    <submittedName>
        <fullName evidence="5">Acylamidase</fullName>
    </submittedName>
</protein>
<evidence type="ECO:0000256" key="3">
    <source>
        <dbReference type="SAM" id="MobiDB-lite"/>
    </source>
</evidence>
<dbReference type="InterPro" id="IPR036928">
    <property type="entry name" value="AS_sf"/>
</dbReference>
<feature type="active site" description="Proton acceptor" evidence="2">
    <location>
        <position position="1462"/>
    </location>
</feature>
<accession>A0AA35W2P7</accession>
<keyword evidence="2" id="KW-0442">Lipid degradation</keyword>
<reference evidence="5" key="1">
    <citation type="submission" date="2023-03" db="EMBL/GenBank/DDBJ databases">
        <authorList>
            <person name="Steffen K."/>
            <person name="Cardenas P."/>
        </authorList>
    </citation>
    <scope>NUCLEOTIDE SEQUENCE</scope>
</reference>
<evidence type="ECO:0000256" key="2">
    <source>
        <dbReference type="PROSITE-ProRule" id="PRU01161"/>
    </source>
</evidence>
<evidence type="ECO:0000313" key="5">
    <source>
        <dbReference type="EMBL" id="CAI7997956.1"/>
    </source>
</evidence>
<feature type="domain" description="PNPLA" evidence="4">
    <location>
        <begin position="1264"/>
        <end position="1475"/>
    </location>
</feature>
<dbReference type="InterPro" id="IPR002641">
    <property type="entry name" value="PNPLA_dom"/>
</dbReference>